<feature type="compositionally biased region" description="Polar residues" evidence="6">
    <location>
        <begin position="720"/>
        <end position="736"/>
    </location>
</feature>
<dbReference type="EMBL" id="QBIY01013293">
    <property type="protein sequence ID" value="RXN09045.1"/>
    <property type="molecule type" value="Genomic_DNA"/>
</dbReference>
<comment type="similarity">
    <text evidence="2">Belongs to the G-protein coupled receptor 3 family.</text>
</comment>
<feature type="transmembrane region" description="Helical" evidence="7">
    <location>
        <begin position="604"/>
        <end position="627"/>
    </location>
</feature>
<feature type="domain" description="LITAF" evidence="8">
    <location>
        <begin position="174"/>
        <end position="257"/>
    </location>
</feature>
<dbReference type="PANTHER" id="PTHR14511">
    <property type="entry name" value="G PROTEIN COUPLED RECEPTOR, CLASS C, GROUP 5"/>
    <property type="match status" value="1"/>
</dbReference>
<evidence type="ECO:0000256" key="6">
    <source>
        <dbReference type="SAM" id="MobiDB-lite"/>
    </source>
</evidence>
<dbReference type="GO" id="GO:0043235">
    <property type="term" value="C:receptor complex"/>
    <property type="evidence" value="ECO:0007669"/>
    <property type="project" value="TreeGrafter"/>
</dbReference>
<dbReference type="Pfam" id="PF15477">
    <property type="entry name" value="SMAP"/>
    <property type="match status" value="1"/>
</dbReference>
<dbReference type="InterPro" id="IPR017978">
    <property type="entry name" value="GPCR_3_C"/>
</dbReference>
<gene>
    <name evidence="9" type="ORF">ROHU_011187</name>
</gene>
<dbReference type="Proteomes" id="UP000290572">
    <property type="component" value="Unassembled WGS sequence"/>
</dbReference>
<name>A0A498LUR4_LABRO</name>
<feature type="compositionally biased region" description="Basic and acidic residues" evidence="6">
    <location>
        <begin position="998"/>
        <end position="1033"/>
    </location>
</feature>
<evidence type="ECO:0000259" key="8">
    <source>
        <dbReference type="PROSITE" id="PS51837"/>
    </source>
</evidence>
<keyword evidence="11" id="KW-1267">Proteomics identification</keyword>
<evidence type="ECO:0000313" key="10">
    <source>
        <dbReference type="Proteomes" id="UP000290572"/>
    </source>
</evidence>
<dbReference type="GO" id="GO:0030295">
    <property type="term" value="F:protein kinase activator activity"/>
    <property type="evidence" value="ECO:0007669"/>
    <property type="project" value="TreeGrafter"/>
</dbReference>
<keyword evidence="10" id="KW-1185">Reference proteome</keyword>
<dbReference type="Pfam" id="PF00003">
    <property type="entry name" value="7tm_3"/>
    <property type="match status" value="1"/>
</dbReference>
<feature type="compositionally biased region" description="Acidic residues" evidence="6">
    <location>
        <begin position="896"/>
        <end position="908"/>
    </location>
</feature>
<feature type="transmembrane region" description="Helical" evidence="7">
    <location>
        <begin position="648"/>
        <end position="670"/>
    </location>
</feature>
<evidence type="ECO:0000256" key="4">
    <source>
        <dbReference type="ARBA" id="ARBA00022989"/>
    </source>
</evidence>
<feature type="region of interest" description="Disordered" evidence="6">
    <location>
        <begin position="1"/>
        <end position="26"/>
    </location>
</feature>
<feature type="compositionally biased region" description="Basic and acidic residues" evidence="6">
    <location>
        <begin position="866"/>
        <end position="884"/>
    </location>
</feature>
<dbReference type="InterPro" id="IPR028124">
    <property type="entry name" value="SMAP_dom"/>
</dbReference>
<keyword evidence="9" id="KW-0675">Receptor</keyword>
<keyword evidence="3 7" id="KW-0812">Transmembrane</keyword>
<dbReference type="GO" id="GO:0005886">
    <property type="term" value="C:plasma membrane"/>
    <property type="evidence" value="ECO:0007669"/>
    <property type="project" value="TreeGrafter"/>
</dbReference>
<dbReference type="GO" id="GO:0004930">
    <property type="term" value="F:G protein-coupled receptor activity"/>
    <property type="evidence" value="ECO:0007669"/>
    <property type="project" value="InterPro"/>
</dbReference>
<feature type="transmembrane region" description="Helical" evidence="7">
    <location>
        <begin position="458"/>
        <end position="483"/>
    </location>
</feature>
<accession>A0A498LUR4</accession>
<dbReference type="PROSITE" id="PS51837">
    <property type="entry name" value="LITAF"/>
    <property type="match status" value="1"/>
</dbReference>
<keyword evidence="5 7" id="KW-0472">Membrane</keyword>
<sequence length="1174" mass="128027">MDKDHRPPPYSNPQMGQAPINYPVQQAAYPPQPGPQAVPYQPPPYGFAATTVTVQPVIVPAITQTQIACLTDVPGRIICPHCMTDVVTQTENVSGLLAWLICGVLVLLGTLIMDKEPNLPPYPGPPLNQTNMPNQVQPVAYQPQPVYPPQPTQSIPVTSATVAPAVQSASAPVAVTQVVVMQARLADVPGQTKCPHCQRDVVTETRYVNGLLTWAICGSLGILMIWPCCLIPFCVDACKDIEHSCPNCKAVVFLYKRILLIMDKGLSPPPYPGPPMVQTNISYQAPQVAYQTQPVPVATVYNPPPAQTVMASNIIQTHQSPGTATVYPAQFAQAPAMSSSTVTQTVQSSSMPGIVPVAVYQPQPTVMSSTVTHTVQSAAPAPVAPTAIQMVQAPEAVPAVAPATDSAMALKPTLVFILFLIGCCALEDAPKIAAPPPPHGCGATVDPPYRVLCDLESVWGVVLEAIACGGTVSALILAVVLLAKLKTVTEPEKRCGVGPLLLLLAGTMGLFSLSLVFLVGRGEVLCMVRRGLWGALFAMCFSCLLVQGVRLKKLAGGRRSPAGSSLAGLAFALTLVQGIIAGEWLLLTVVREGHAACDYLPLDFVLVCSYALALLLAASMLSLAVVLCGGSNREESSRMRMKWRCNAVWLFLACLSSLLLWVAWLGLYLYGDAGITTVAKDWDEPALAVALVTEGWVLLLFHAIPETHLCLRQSGQRNADTSQNYYDTPQPQTAQSYHDDERPTNPRAPFTESQAYTVEEHSAVLQTGGYHNGLIRPAVPFRSHVYQPTEMALLMNAGQTAVKTEHSDVNISDAPEKTKKKKKKKIKQEAEQIQEDGDHLVSKKKKAKKQGYEDEVEGIKKKKKKKEVEVKEDKADLGHSVDIVKKKKKKRKSDDDVAEQEQNAELEDGEIKKKRKKQKEADECEEEEQKVKKKKKKKKSSGEEEPDETEEKSRKLKKKLQSVDEGESHPHANGGRKSSSDKKMKKKIKAVADDEEELVGKKKSKDDRKKTPEKAKIKKLKQEHYEAMVETESKTSDIVFLSEKPGNQDEVSIDQARRLALQRDIDKESQPKPTLGQWGTAQFDSSDRQAKFLRLMGGFKKSSQPLTGFAGRANMALGKEGQQTLQQGLLGEFERAQNRHMDFRNKGAGLGFAAPSNKKFAIDVNARNSVRFDD</sequence>
<dbReference type="STRING" id="84645.A0A498LUR4"/>
<feature type="transmembrane region" description="Helical" evidence="7">
    <location>
        <begin position="531"/>
        <end position="551"/>
    </location>
</feature>
<dbReference type="Pfam" id="PF10601">
    <property type="entry name" value="zf-LITAF-like"/>
    <property type="match status" value="2"/>
</dbReference>
<keyword evidence="4 7" id="KW-1133">Transmembrane helix</keyword>
<dbReference type="PANTHER" id="PTHR14511:SF17">
    <property type="entry name" value="G-PROTEIN COUPLED RECEPTOR FAMILY C GROUP 5 MEMBER B-LIKE ISOFORM X1"/>
    <property type="match status" value="1"/>
</dbReference>
<comment type="caution">
    <text evidence="9">The sequence shown here is derived from an EMBL/GenBank/DDBJ whole genome shotgun (WGS) entry which is preliminary data.</text>
</comment>
<dbReference type="CDD" id="cd15278">
    <property type="entry name" value="7tmC_RAIG2_GPRC5B"/>
    <property type="match status" value="1"/>
</dbReference>
<feature type="transmembrane region" description="Helical" evidence="7">
    <location>
        <begin position="563"/>
        <end position="584"/>
    </location>
</feature>
<feature type="region of interest" description="Disordered" evidence="6">
    <location>
        <begin position="720"/>
        <end position="753"/>
    </location>
</feature>
<protein>
    <submittedName>
        <fullName evidence="9">G-coupled receptor family C group 5 member B-like protein</fullName>
    </submittedName>
</protein>
<dbReference type="GO" id="GO:0070062">
    <property type="term" value="C:extracellular exosome"/>
    <property type="evidence" value="ECO:0007669"/>
    <property type="project" value="TreeGrafter"/>
</dbReference>
<dbReference type="SMART" id="SM00714">
    <property type="entry name" value="LITAF"/>
    <property type="match status" value="1"/>
</dbReference>
<reference evidence="9 10" key="1">
    <citation type="submission" date="2018-03" db="EMBL/GenBank/DDBJ databases">
        <title>Draft genome sequence of Rohu Carp (Labeo rohita).</title>
        <authorList>
            <person name="Das P."/>
            <person name="Kushwaha B."/>
            <person name="Joshi C.G."/>
            <person name="Kumar D."/>
            <person name="Nagpure N.S."/>
            <person name="Sahoo L."/>
            <person name="Das S.P."/>
            <person name="Bit A."/>
            <person name="Patnaik S."/>
            <person name="Meher P.K."/>
            <person name="Jayasankar P."/>
            <person name="Koringa P.G."/>
            <person name="Patel N.V."/>
            <person name="Hinsu A.T."/>
            <person name="Kumar R."/>
            <person name="Pandey M."/>
            <person name="Agarwal S."/>
            <person name="Srivastava S."/>
            <person name="Singh M."/>
            <person name="Iquebal M.A."/>
            <person name="Jaiswal S."/>
            <person name="Angadi U.B."/>
            <person name="Kumar N."/>
            <person name="Raza M."/>
            <person name="Shah T.M."/>
            <person name="Rai A."/>
            <person name="Jena J.K."/>
        </authorList>
    </citation>
    <scope>NUCLEOTIDE SEQUENCE [LARGE SCALE GENOMIC DNA]</scope>
    <source>
        <strain evidence="9">DASCIFA01</strain>
        <tissue evidence="9">Testis</tissue>
    </source>
</reference>
<dbReference type="InterPro" id="IPR006629">
    <property type="entry name" value="LITAF"/>
</dbReference>
<dbReference type="AlphaFoldDB" id="A0A498LUR4"/>
<dbReference type="InterPro" id="IPR051753">
    <property type="entry name" value="RA-inducible_GPCR3"/>
</dbReference>
<proteinExistence type="evidence at protein level"/>
<evidence type="ECO:0000313" key="9">
    <source>
        <dbReference type="EMBL" id="RXN09045.1"/>
    </source>
</evidence>
<evidence type="ECO:0000256" key="3">
    <source>
        <dbReference type="ARBA" id="ARBA00022692"/>
    </source>
</evidence>
<evidence type="ECO:0007829" key="11">
    <source>
        <dbReference type="PeptideAtlas" id="A0A498LUR4"/>
    </source>
</evidence>
<evidence type="ECO:0000256" key="1">
    <source>
        <dbReference type="ARBA" id="ARBA00004141"/>
    </source>
</evidence>
<dbReference type="GO" id="GO:0019901">
    <property type="term" value="F:protein kinase binding"/>
    <property type="evidence" value="ECO:0007669"/>
    <property type="project" value="TreeGrafter"/>
</dbReference>
<feature type="transmembrane region" description="Helical" evidence="7">
    <location>
        <begin position="93"/>
        <end position="113"/>
    </location>
</feature>
<evidence type="ECO:0000256" key="2">
    <source>
        <dbReference type="ARBA" id="ARBA00007242"/>
    </source>
</evidence>
<organism evidence="9 10">
    <name type="scientific">Labeo rohita</name>
    <name type="common">Indian major carp</name>
    <name type="synonym">Cyprinus rohita</name>
    <dbReference type="NCBI Taxonomy" id="84645"/>
    <lineage>
        <taxon>Eukaryota</taxon>
        <taxon>Metazoa</taxon>
        <taxon>Chordata</taxon>
        <taxon>Craniata</taxon>
        <taxon>Vertebrata</taxon>
        <taxon>Euteleostomi</taxon>
        <taxon>Actinopterygii</taxon>
        <taxon>Neopterygii</taxon>
        <taxon>Teleostei</taxon>
        <taxon>Ostariophysi</taxon>
        <taxon>Cypriniformes</taxon>
        <taxon>Cyprinidae</taxon>
        <taxon>Labeoninae</taxon>
        <taxon>Labeonini</taxon>
        <taxon>Labeo</taxon>
    </lineage>
</organism>
<feature type="transmembrane region" description="Helical" evidence="7">
    <location>
        <begin position="495"/>
        <end position="519"/>
    </location>
</feature>
<feature type="region of interest" description="Disordered" evidence="6">
    <location>
        <begin position="831"/>
        <end position="1033"/>
    </location>
</feature>
<evidence type="ECO:0000256" key="7">
    <source>
        <dbReference type="SAM" id="Phobius"/>
    </source>
</evidence>
<evidence type="ECO:0000256" key="5">
    <source>
        <dbReference type="ARBA" id="ARBA00023136"/>
    </source>
</evidence>
<comment type="subcellular location">
    <subcellularLocation>
        <location evidence="1">Membrane</location>
        <topology evidence="1">Multi-pass membrane protein</topology>
    </subcellularLocation>
</comment>